<evidence type="ECO:0000313" key="8">
    <source>
        <dbReference type="EMBL" id="MFC5986081.1"/>
    </source>
</evidence>
<dbReference type="InterPro" id="IPR030855">
    <property type="entry name" value="Bifunct_BirA"/>
</dbReference>
<dbReference type="NCBIfam" id="TIGR00121">
    <property type="entry name" value="birA_ligase"/>
    <property type="match status" value="1"/>
</dbReference>
<feature type="binding site" evidence="6">
    <location>
        <position position="116"/>
    </location>
    <ligand>
        <name>biotin</name>
        <dbReference type="ChEBI" id="CHEBI:57586"/>
    </ligand>
</feature>
<dbReference type="InterPro" id="IPR045864">
    <property type="entry name" value="aa-tRNA-synth_II/BPL/LPL"/>
</dbReference>
<comment type="catalytic activity">
    <reaction evidence="6">
        <text>biotin + L-lysyl-[protein] + ATP = N(6)-biotinyl-L-lysyl-[protein] + AMP + diphosphate + H(+)</text>
        <dbReference type="Rhea" id="RHEA:11756"/>
        <dbReference type="Rhea" id="RHEA-COMP:9752"/>
        <dbReference type="Rhea" id="RHEA-COMP:10505"/>
        <dbReference type="ChEBI" id="CHEBI:15378"/>
        <dbReference type="ChEBI" id="CHEBI:29969"/>
        <dbReference type="ChEBI" id="CHEBI:30616"/>
        <dbReference type="ChEBI" id="CHEBI:33019"/>
        <dbReference type="ChEBI" id="CHEBI:57586"/>
        <dbReference type="ChEBI" id="CHEBI:83144"/>
        <dbReference type="ChEBI" id="CHEBI:456215"/>
        <dbReference type="EC" id="6.3.4.15"/>
    </reaction>
</comment>
<keyword evidence="2 6" id="KW-0547">Nucleotide-binding</keyword>
<dbReference type="SUPFAM" id="SSF55681">
    <property type="entry name" value="Class II aaRS and biotin synthetases"/>
    <property type="match status" value="1"/>
</dbReference>
<gene>
    <name evidence="6" type="primary">birA</name>
    <name evidence="8" type="ORF">ACFPXP_06505</name>
</gene>
<evidence type="ECO:0000313" key="9">
    <source>
        <dbReference type="Proteomes" id="UP001596250"/>
    </source>
</evidence>
<comment type="function">
    <text evidence="6">Acts both as a biotin--[acetyl-CoA-carboxylase] ligase and a repressor.</text>
</comment>
<proteinExistence type="inferred from homology"/>
<accession>A0ABW1ILZ6</accession>
<evidence type="ECO:0000259" key="7">
    <source>
        <dbReference type="PROSITE" id="PS51733"/>
    </source>
</evidence>
<reference evidence="9" key="1">
    <citation type="journal article" date="2019" name="Int. J. Syst. Evol. Microbiol.">
        <title>The Global Catalogue of Microorganisms (GCM) 10K type strain sequencing project: providing services to taxonomists for standard genome sequencing and annotation.</title>
        <authorList>
            <consortium name="The Broad Institute Genomics Platform"/>
            <consortium name="The Broad Institute Genome Sequencing Center for Infectious Disease"/>
            <person name="Wu L."/>
            <person name="Ma J."/>
        </authorList>
    </citation>
    <scope>NUCLEOTIDE SEQUENCE [LARGE SCALE GENOMIC DNA]</scope>
    <source>
        <strain evidence="9">CCM 8749</strain>
    </source>
</reference>
<comment type="caution">
    <text evidence="8">The sequence shown here is derived from an EMBL/GenBank/DDBJ whole genome shotgun (WGS) entry which is preliminary data.</text>
</comment>
<protein>
    <recommendedName>
        <fullName evidence="6">Bifunctional ligase/repressor BirA</fullName>
    </recommendedName>
    <alternativeName>
        <fullName evidence="6">Biotin--[acetyl-CoA-carboxylase] ligase</fullName>
        <ecNumber evidence="6">6.3.4.15</ecNumber>
    </alternativeName>
    <alternativeName>
        <fullName evidence="6">Biotin--protein ligase</fullName>
    </alternativeName>
    <alternativeName>
        <fullName evidence="6">Biotin-[acetyl-CoA carboxylase] synthetase</fullName>
    </alternativeName>
</protein>
<dbReference type="InterPro" id="IPR036390">
    <property type="entry name" value="WH_DNA-bd_sf"/>
</dbReference>
<name>A0ABW1ILZ6_9BACL</name>
<dbReference type="Pfam" id="PF02237">
    <property type="entry name" value="BPL_C"/>
    <property type="match status" value="1"/>
</dbReference>
<keyword evidence="9" id="KW-1185">Reference proteome</keyword>
<keyword evidence="6" id="KW-0805">Transcription regulation</keyword>
<dbReference type="InterPro" id="IPR036388">
    <property type="entry name" value="WH-like_DNA-bd_sf"/>
</dbReference>
<evidence type="ECO:0000256" key="2">
    <source>
        <dbReference type="ARBA" id="ARBA00022741"/>
    </source>
</evidence>
<dbReference type="CDD" id="cd16442">
    <property type="entry name" value="BPL"/>
    <property type="match status" value="1"/>
</dbReference>
<dbReference type="Gene3D" id="1.10.10.10">
    <property type="entry name" value="Winged helix-like DNA-binding domain superfamily/Winged helix DNA-binding domain"/>
    <property type="match status" value="1"/>
</dbReference>
<dbReference type="InterPro" id="IPR003142">
    <property type="entry name" value="BPL_C"/>
</dbReference>
<keyword evidence="5 6" id="KW-0092">Biotin</keyword>
<keyword evidence="4 6" id="KW-0238">DNA-binding</keyword>
<dbReference type="HAMAP" id="MF_00978">
    <property type="entry name" value="Bifunct_BirA"/>
    <property type="match status" value="1"/>
</dbReference>
<keyword evidence="1 6" id="KW-0436">Ligase</keyword>
<feature type="DNA-binding region" description="H-T-H motif" evidence="6">
    <location>
        <begin position="19"/>
        <end position="38"/>
    </location>
</feature>
<dbReference type="Proteomes" id="UP001596250">
    <property type="component" value="Unassembled WGS sequence"/>
</dbReference>
<dbReference type="InterPro" id="IPR011991">
    <property type="entry name" value="ArsR-like_HTH"/>
</dbReference>
<dbReference type="RefSeq" id="WP_379893404.1">
    <property type="nucleotide sequence ID" value="NZ_CBCSCT010000004.1"/>
</dbReference>
<keyword evidence="6" id="KW-0678">Repressor</keyword>
<comment type="caution">
    <text evidence="6">Lacks conserved residue(s) required for the propagation of feature annotation.</text>
</comment>
<dbReference type="InterPro" id="IPR004143">
    <property type="entry name" value="BPL_LPL_catalytic"/>
</dbReference>
<evidence type="ECO:0000256" key="4">
    <source>
        <dbReference type="ARBA" id="ARBA00023125"/>
    </source>
</evidence>
<dbReference type="Gene3D" id="2.30.30.100">
    <property type="match status" value="1"/>
</dbReference>
<dbReference type="Pfam" id="PF03099">
    <property type="entry name" value="BPL_LplA_LipB"/>
    <property type="match status" value="1"/>
</dbReference>
<keyword evidence="6" id="KW-0804">Transcription</keyword>
<dbReference type="SUPFAM" id="SSF46785">
    <property type="entry name" value="Winged helix' DNA-binding domain"/>
    <property type="match status" value="1"/>
</dbReference>
<dbReference type="PANTHER" id="PTHR12835:SF5">
    <property type="entry name" value="BIOTIN--PROTEIN LIGASE"/>
    <property type="match status" value="1"/>
</dbReference>
<dbReference type="Pfam" id="PF08279">
    <property type="entry name" value="HTH_11"/>
    <property type="match status" value="1"/>
</dbReference>
<dbReference type="PANTHER" id="PTHR12835">
    <property type="entry name" value="BIOTIN PROTEIN LIGASE"/>
    <property type="match status" value="1"/>
</dbReference>
<dbReference type="PROSITE" id="PS51733">
    <property type="entry name" value="BPL_LPL_CATALYTIC"/>
    <property type="match status" value="1"/>
</dbReference>
<feature type="binding site" evidence="6">
    <location>
        <position position="186"/>
    </location>
    <ligand>
        <name>biotin</name>
        <dbReference type="ChEBI" id="CHEBI:57586"/>
    </ligand>
</feature>
<keyword evidence="3 6" id="KW-0067">ATP-binding</keyword>
<dbReference type="EMBL" id="JBHSQV010000035">
    <property type="protein sequence ID" value="MFC5986081.1"/>
    <property type="molecule type" value="Genomic_DNA"/>
</dbReference>
<dbReference type="CDD" id="cd00090">
    <property type="entry name" value="HTH_ARSR"/>
    <property type="match status" value="1"/>
</dbReference>
<dbReference type="InterPro" id="IPR004408">
    <property type="entry name" value="Biotin_CoA_COase_ligase"/>
</dbReference>
<evidence type="ECO:0000256" key="6">
    <source>
        <dbReference type="HAMAP-Rule" id="MF_00978"/>
    </source>
</evidence>
<comment type="similarity">
    <text evidence="6">Belongs to the biotin--protein ligase family.</text>
</comment>
<organism evidence="8 9">
    <name type="scientific">Marinicrinis lubricantis</name>
    <dbReference type="NCBI Taxonomy" id="2086470"/>
    <lineage>
        <taxon>Bacteria</taxon>
        <taxon>Bacillati</taxon>
        <taxon>Bacillota</taxon>
        <taxon>Bacilli</taxon>
        <taxon>Bacillales</taxon>
        <taxon>Paenibacillaceae</taxon>
    </lineage>
</organism>
<sequence length="324" mass="36013">MLDQILQLFAKHPGQFLSGEEISNQLNCSRTAVWKHIRQLRKEGYLIEAQPRNGYRFIREPERILPSRIASMLRTKRLGHELKVYESLPSTQQKAFEIAAKEEGAQEGLLIVAETQTAGKGRMGRSWLSPSGKGLWVSLVLKPSVTLQFTPQLTLLIAVAVCRVMNRMEIPASIKWPNDLLIHGKKCAGILLETSAEDERVKLAVAGIGINVNLDTDDFDEASVQRSTSLKIAAGRHIDRESLLCDILYELEQLYDLYLQKGFEPIKSLWEALSSTLQQTVTVETLSGKITGKAVGINPWGALIVETSPGECTPLYSGDLKSPF</sequence>
<dbReference type="InterPro" id="IPR008988">
    <property type="entry name" value="Transcriptional_repressor_C"/>
</dbReference>
<evidence type="ECO:0000256" key="3">
    <source>
        <dbReference type="ARBA" id="ARBA00022840"/>
    </source>
</evidence>
<evidence type="ECO:0000256" key="5">
    <source>
        <dbReference type="ARBA" id="ARBA00023267"/>
    </source>
</evidence>
<dbReference type="Gene3D" id="3.30.930.10">
    <property type="entry name" value="Bira Bifunctional Protein, Domain 2"/>
    <property type="match status" value="1"/>
</dbReference>
<feature type="domain" description="BPL/LPL catalytic" evidence="7">
    <location>
        <begin position="67"/>
        <end position="259"/>
    </location>
</feature>
<dbReference type="InterPro" id="IPR013196">
    <property type="entry name" value="HTH_11"/>
</dbReference>
<dbReference type="SUPFAM" id="SSF50037">
    <property type="entry name" value="C-terminal domain of transcriptional repressors"/>
    <property type="match status" value="1"/>
</dbReference>
<dbReference type="EC" id="6.3.4.15" evidence="6"/>
<dbReference type="GO" id="GO:0004077">
    <property type="term" value="F:biotin--[biotin carboxyl-carrier protein] ligase activity"/>
    <property type="evidence" value="ECO:0007669"/>
    <property type="project" value="UniProtKB-EC"/>
</dbReference>
<evidence type="ECO:0000256" key="1">
    <source>
        <dbReference type="ARBA" id="ARBA00022598"/>
    </source>
</evidence>